<dbReference type="AlphaFoldDB" id="A0A0J7KD81"/>
<evidence type="ECO:0000313" key="2">
    <source>
        <dbReference type="Proteomes" id="UP000036403"/>
    </source>
</evidence>
<sequence length="82" mass="9340">MLAVTQKSKFHSPMPLQSSNAATIRMQPRYLCYAPDDAEFSQGSSQEYLSSHLEPLHLTHDTYEDHMYVSSEIFNLKAAYAI</sequence>
<dbReference type="EMBL" id="LBMM01009429">
    <property type="protein sequence ID" value="KMQ88144.1"/>
    <property type="molecule type" value="Genomic_DNA"/>
</dbReference>
<dbReference type="Proteomes" id="UP000036403">
    <property type="component" value="Unassembled WGS sequence"/>
</dbReference>
<protein>
    <submittedName>
        <fullName evidence="1">Uncharacterized protein</fullName>
    </submittedName>
</protein>
<evidence type="ECO:0000313" key="1">
    <source>
        <dbReference type="EMBL" id="KMQ88144.1"/>
    </source>
</evidence>
<accession>A0A0J7KD81</accession>
<proteinExistence type="predicted"/>
<gene>
    <name evidence="1" type="ORF">RF55_12420</name>
</gene>
<organism evidence="1 2">
    <name type="scientific">Lasius niger</name>
    <name type="common">Black garden ant</name>
    <dbReference type="NCBI Taxonomy" id="67767"/>
    <lineage>
        <taxon>Eukaryota</taxon>
        <taxon>Metazoa</taxon>
        <taxon>Ecdysozoa</taxon>
        <taxon>Arthropoda</taxon>
        <taxon>Hexapoda</taxon>
        <taxon>Insecta</taxon>
        <taxon>Pterygota</taxon>
        <taxon>Neoptera</taxon>
        <taxon>Endopterygota</taxon>
        <taxon>Hymenoptera</taxon>
        <taxon>Apocrita</taxon>
        <taxon>Aculeata</taxon>
        <taxon>Formicoidea</taxon>
        <taxon>Formicidae</taxon>
        <taxon>Formicinae</taxon>
        <taxon>Lasius</taxon>
        <taxon>Lasius</taxon>
    </lineage>
</organism>
<name>A0A0J7KD81_LASNI</name>
<reference evidence="1 2" key="1">
    <citation type="submission" date="2015-04" db="EMBL/GenBank/DDBJ databases">
        <title>Lasius niger genome sequencing.</title>
        <authorList>
            <person name="Konorov E.A."/>
            <person name="Nikitin M.A."/>
            <person name="Kirill M.V."/>
            <person name="Chang P."/>
        </authorList>
    </citation>
    <scope>NUCLEOTIDE SEQUENCE [LARGE SCALE GENOMIC DNA]</scope>
    <source>
        <tissue evidence="1">Whole</tissue>
    </source>
</reference>
<keyword evidence="2" id="KW-1185">Reference proteome</keyword>
<comment type="caution">
    <text evidence="1">The sequence shown here is derived from an EMBL/GenBank/DDBJ whole genome shotgun (WGS) entry which is preliminary data.</text>
</comment>
<dbReference type="PaxDb" id="67767-A0A0J7KD81"/>